<feature type="transmembrane region" description="Helical" evidence="7">
    <location>
        <begin position="149"/>
        <end position="171"/>
    </location>
</feature>
<proteinExistence type="inferred from homology"/>
<dbReference type="Gene3D" id="1.10.3720.10">
    <property type="entry name" value="MetI-like"/>
    <property type="match status" value="1"/>
</dbReference>
<feature type="transmembrane region" description="Helical" evidence="7">
    <location>
        <begin position="253"/>
        <end position="278"/>
    </location>
</feature>
<keyword evidence="2 7" id="KW-0813">Transport</keyword>
<evidence type="ECO:0000313" key="9">
    <source>
        <dbReference type="EMBL" id="HGN36899.1"/>
    </source>
</evidence>
<evidence type="ECO:0000256" key="7">
    <source>
        <dbReference type="RuleBase" id="RU363032"/>
    </source>
</evidence>
<feature type="domain" description="ABC transmembrane type-1" evidence="8">
    <location>
        <begin position="83"/>
        <end position="275"/>
    </location>
</feature>
<dbReference type="CDD" id="cd06261">
    <property type="entry name" value="TM_PBP2"/>
    <property type="match status" value="1"/>
</dbReference>
<protein>
    <submittedName>
        <fullName evidence="9">ABC transporter permease</fullName>
    </submittedName>
</protein>
<feature type="transmembrane region" description="Helical" evidence="7">
    <location>
        <begin position="21"/>
        <end position="45"/>
    </location>
</feature>
<evidence type="ECO:0000256" key="4">
    <source>
        <dbReference type="ARBA" id="ARBA00022692"/>
    </source>
</evidence>
<feature type="transmembrane region" description="Helical" evidence="7">
    <location>
        <begin position="192"/>
        <end position="213"/>
    </location>
</feature>
<comment type="caution">
    <text evidence="9">The sequence shown here is derived from an EMBL/GenBank/DDBJ whole genome shotgun (WGS) entry which is preliminary data.</text>
</comment>
<evidence type="ECO:0000259" key="8">
    <source>
        <dbReference type="PROSITE" id="PS50928"/>
    </source>
</evidence>
<keyword evidence="3" id="KW-1003">Cell membrane</keyword>
<dbReference type="InterPro" id="IPR000515">
    <property type="entry name" value="MetI-like"/>
</dbReference>
<gene>
    <name evidence="9" type="ORF">ENT87_05065</name>
    <name evidence="10" type="ORF">ENU30_00100</name>
</gene>
<dbReference type="PANTHER" id="PTHR43386">
    <property type="entry name" value="OLIGOPEPTIDE TRANSPORT SYSTEM PERMEASE PROTEIN APPC"/>
    <property type="match status" value="1"/>
</dbReference>
<feature type="transmembrane region" description="Helical" evidence="7">
    <location>
        <begin position="87"/>
        <end position="111"/>
    </location>
</feature>
<evidence type="ECO:0000256" key="2">
    <source>
        <dbReference type="ARBA" id="ARBA00022448"/>
    </source>
</evidence>
<dbReference type="EMBL" id="DTAI01000144">
    <property type="protein sequence ID" value="HGN36899.1"/>
    <property type="molecule type" value="Genomic_DNA"/>
</dbReference>
<evidence type="ECO:0000256" key="6">
    <source>
        <dbReference type="ARBA" id="ARBA00023136"/>
    </source>
</evidence>
<reference evidence="9" key="1">
    <citation type="journal article" date="2020" name="mSystems">
        <title>Genome- and Community-Level Interaction Insights into Carbon Utilization and Element Cycling Functions of Hydrothermarchaeota in Hydrothermal Sediment.</title>
        <authorList>
            <person name="Zhou Z."/>
            <person name="Liu Y."/>
            <person name="Xu W."/>
            <person name="Pan J."/>
            <person name="Luo Z.H."/>
            <person name="Li M."/>
        </authorList>
    </citation>
    <scope>NUCLEOTIDE SEQUENCE [LARGE SCALE GENOMIC DNA]</scope>
    <source>
        <strain evidence="9">SpSt-618</strain>
        <strain evidence="10">SpSt-657</strain>
    </source>
</reference>
<dbReference type="InterPro" id="IPR035906">
    <property type="entry name" value="MetI-like_sf"/>
</dbReference>
<dbReference type="Pfam" id="PF00528">
    <property type="entry name" value="BPD_transp_1"/>
    <property type="match status" value="1"/>
</dbReference>
<dbReference type="PROSITE" id="PS50928">
    <property type="entry name" value="ABC_TM1"/>
    <property type="match status" value="1"/>
</dbReference>
<evidence type="ECO:0000256" key="5">
    <source>
        <dbReference type="ARBA" id="ARBA00022989"/>
    </source>
</evidence>
<dbReference type="GO" id="GO:0005886">
    <property type="term" value="C:plasma membrane"/>
    <property type="evidence" value="ECO:0007669"/>
    <property type="project" value="UniProtKB-SubCell"/>
</dbReference>
<keyword evidence="4 7" id="KW-0812">Transmembrane</keyword>
<evidence type="ECO:0000256" key="1">
    <source>
        <dbReference type="ARBA" id="ARBA00004651"/>
    </source>
</evidence>
<comment type="similarity">
    <text evidence="7">Belongs to the binding-protein-dependent transport system permease family.</text>
</comment>
<dbReference type="EMBL" id="DTBZ01000003">
    <property type="protein sequence ID" value="HGQ17370.1"/>
    <property type="molecule type" value="Genomic_DNA"/>
</dbReference>
<dbReference type="AlphaFoldDB" id="A0A7J3I854"/>
<dbReference type="GO" id="GO:0055085">
    <property type="term" value="P:transmembrane transport"/>
    <property type="evidence" value="ECO:0007669"/>
    <property type="project" value="InterPro"/>
</dbReference>
<evidence type="ECO:0000256" key="3">
    <source>
        <dbReference type="ARBA" id="ARBA00022475"/>
    </source>
</evidence>
<comment type="subcellular location">
    <subcellularLocation>
        <location evidence="1 7">Cell membrane</location>
        <topology evidence="1 7">Multi-pass membrane protein</topology>
    </subcellularLocation>
</comment>
<organism evidence="9">
    <name type="scientific">Ignisphaera aggregans</name>
    <dbReference type="NCBI Taxonomy" id="334771"/>
    <lineage>
        <taxon>Archaea</taxon>
        <taxon>Thermoproteota</taxon>
        <taxon>Thermoprotei</taxon>
        <taxon>Desulfurococcales</taxon>
        <taxon>Desulfurococcaceae</taxon>
        <taxon>Ignisphaera</taxon>
    </lineage>
</organism>
<dbReference type="SUPFAM" id="SSF161098">
    <property type="entry name" value="MetI-like"/>
    <property type="match status" value="1"/>
</dbReference>
<name>A0A7J3I854_9CREN</name>
<keyword evidence="5 7" id="KW-1133">Transmembrane helix</keyword>
<accession>A0A7J3I854</accession>
<feature type="transmembrane region" description="Helical" evidence="7">
    <location>
        <begin position="118"/>
        <end position="143"/>
    </location>
</feature>
<dbReference type="PANTHER" id="PTHR43386:SF1">
    <property type="entry name" value="D,D-DIPEPTIDE TRANSPORT SYSTEM PERMEASE PROTEIN DDPC-RELATED"/>
    <property type="match status" value="1"/>
</dbReference>
<sequence length="289" mass="31053">MMSMTIKKVKIPESLQLLLRAPRFLIGFVIILAIALFGLIGPIFYPKDPLSTAGRPLMPPSSEYPLGTDALGRDVLAALMIGTRTSLYVGFLTAAIATLIGVIAAALSVAFGGIVDDIITAIISFLLSVPSTLLALIIAFYAPVKSYEVIALVLGGTGWAGFARGLRARLLSLREEDFINMSRVAGYSTIRIVLEDMLPAVAAYIVIFFAGHIDNGMVGEATLSLLGLQPSKGYSLGIMFSQSNTYGGIRRGAWWWFVPPGLIIMLVAISMLLISTAIDEIFNPRLRKA</sequence>
<dbReference type="InterPro" id="IPR050366">
    <property type="entry name" value="BP-dependent_transpt_permease"/>
</dbReference>
<keyword evidence="6 7" id="KW-0472">Membrane</keyword>
<evidence type="ECO:0000313" key="10">
    <source>
        <dbReference type="EMBL" id="HGQ17370.1"/>
    </source>
</evidence>